<reference evidence="1 2" key="1">
    <citation type="submission" date="2019-07" db="EMBL/GenBank/DDBJ databases">
        <title>Whole genome shotgun sequence of Brevifollis gellanilyticus NBRC 108608.</title>
        <authorList>
            <person name="Hosoyama A."/>
            <person name="Uohara A."/>
            <person name="Ohji S."/>
            <person name="Ichikawa N."/>
        </authorList>
    </citation>
    <scope>NUCLEOTIDE SEQUENCE [LARGE SCALE GENOMIC DNA]</scope>
    <source>
        <strain evidence="1 2">NBRC 108608</strain>
    </source>
</reference>
<dbReference type="AlphaFoldDB" id="A0A512M2N5"/>
<evidence type="ECO:0000313" key="1">
    <source>
        <dbReference type="EMBL" id="GEP41003.1"/>
    </source>
</evidence>
<proteinExistence type="predicted"/>
<accession>A0A512M2N5</accession>
<evidence type="ECO:0000313" key="2">
    <source>
        <dbReference type="Proteomes" id="UP000321577"/>
    </source>
</evidence>
<gene>
    <name evidence="1" type="ORF">BGE01nite_02940</name>
</gene>
<dbReference type="Proteomes" id="UP000321577">
    <property type="component" value="Unassembled WGS sequence"/>
</dbReference>
<protein>
    <submittedName>
        <fullName evidence="1">Uncharacterized protein</fullName>
    </submittedName>
</protein>
<organism evidence="1 2">
    <name type="scientific">Brevifollis gellanilyticus</name>
    <dbReference type="NCBI Taxonomy" id="748831"/>
    <lineage>
        <taxon>Bacteria</taxon>
        <taxon>Pseudomonadati</taxon>
        <taxon>Verrucomicrobiota</taxon>
        <taxon>Verrucomicrobiia</taxon>
        <taxon>Verrucomicrobiales</taxon>
        <taxon>Verrucomicrobiaceae</taxon>
    </lineage>
</organism>
<keyword evidence="2" id="KW-1185">Reference proteome</keyword>
<dbReference type="EMBL" id="BKAG01000001">
    <property type="protein sequence ID" value="GEP41003.1"/>
    <property type="molecule type" value="Genomic_DNA"/>
</dbReference>
<comment type="caution">
    <text evidence="1">The sequence shown here is derived from an EMBL/GenBank/DDBJ whole genome shotgun (WGS) entry which is preliminary data.</text>
</comment>
<sequence length="297" mass="33358">MDAVQFLTKDVGELKISCDTFAEAVEQLRKAASSPELEAPKIGVVSYASPQSSDEFPFCGEYKMEVSVNLSDVSGHEALDLLCSACGYALDLKYGELRCFEVPYVTPNPRVHLSTDLKASAYAGLRRVVLPGFQADKMPLMEAVDLLRSSAAKVSGKRVLPIAVVDYQLRSRDSISLFKDQAGQPISLNLSEVSFEDGLRYVSELAGCTYQVSSEGWISIHEVPTLYHPKHWRVVSLEKFARAMKWKPSDVMESDLVRWIRHNLEVDLTLKIHRASGRVYLSHLHPEEWRQLQQLLD</sequence>
<name>A0A512M2N5_9BACT</name>